<dbReference type="PANTHER" id="PTHR20863">
    <property type="entry name" value="ACYL CARRIER PROTEIN"/>
    <property type="match status" value="1"/>
</dbReference>
<proteinExistence type="predicted"/>
<dbReference type="PANTHER" id="PTHR20863:SF76">
    <property type="entry name" value="CARRIER DOMAIN-CONTAINING PROTEIN"/>
    <property type="match status" value="1"/>
</dbReference>
<dbReference type="Proteomes" id="UP000238348">
    <property type="component" value="Chromosome"/>
</dbReference>
<keyword evidence="1" id="KW-0596">Phosphopantetheine</keyword>
<protein>
    <submittedName>
        <fullName evidence="4">Acyl carrier protein</fullName>
    </submittedName>
</protein>
<dbReference type="GO" id="GO:0000035">
    <property type="term" value="F:acyl binding"/>
    <property type="evidence" value="ECO:0007669"/>
    <property type="project" value="TreeGrafter"/>
</dbReference>
<accession>A0A2L0F5R8</accession>
<dbReference type="GO" id="GO:0000036">
    <property type="term" value="F:acyl carrier activity"/>
    <property type="evidence" value="ECO:0007669"/>
    <property type="project" value="TreeGrafter"/>
</dbReference>
<gene>
    <name evidence="4" type="primary">acpP</name>
    <name evidence="4" type="ORF">SOCE26_083760</name>
</gene>
<dbReference type="InterPro" id="IPR003231">
    <property type="entry name" value="ACP"/>
</dbReference>
<evidence type="ECO:0000313" key="5">
    <source>
        <dbReference type="Proteomes" id="UP000238348"/>
    </source>
</evidence>
<dbReference type="GO" id="GO:0016020">
    <property type="term" value="C:membrane"/>
    <property type="evidence" value="ECO:0007669"/>
    <property type="project" value="GOC"/>
</dbReference>
<evidence type="ECO:0000256" key="2">
    <source>
        <dbReference type="ARBA" id="ARBA00022553"/>
    </source>
</evidence>
<dbReference type="Pfam" id="PF00550">
    <property type="entry name" value="PP-binding"/>
    <property type="match status" value="1"/>
</dbReference>
<evidence type="ECO:0000256" key="1">
    <source>
        <dbReference type="ARBA" id="ARBA00022450"/>
    </source>
</evidence>
<evidence type="ECO:0000259" key="3">
    <source>
        <dbReference type="PROSITE" id="PS50075"/>
    </source>
</evidence>
<keyword evidence="2" id="KW-0597">Phosphoprotein</keyword>
<dbReference type="SUPFAM" id="SSF47336">
    <property type="entry name" value="ACP-like"/>
    <property type="match status" value="1"/>
</dbReference>
<dbReference type="GO" id="GO:0005829">
    <property type="term" value="C:cytosol"/>
    <property type="evidence" value="ECO:0007669"/>
    <property type="project" value="TreeGrafter"/>
</dbReference>
<dbReference type="OrthoDB" id="9804551at2"/>
<dbReference type="RefSeq" id="WP_104984983.1">
    <property type="nucleotide sequence ID" value="NZ_CP012673.1"/>
</dbReference>
<organism evidence="4 5">
    <name type="scientific">Sorangium cellulosum</name>
    <name type="common">Polyangium cellulosum</name>
    <dbReference type="NCBI Taxonomy" id="56"/>
    <lineage>
        <taxon>Bacteria</taxon>
        <taxon>Pseudomonadati</taxon>
        <taxon>Myxococcota</taxon>
        <taxon>Polyangia</taxon>
        <taxon>Polyangiales</taxon>
        <taxon>Polyangiaceae</taxon>
        <taxon>Sorangium</taxon>
    </lineage>
</organism>
<feature type="domain" description="Carrier" evidence="3">
    <location>
        <begin position="3"/>
        <end position="80"/>
    </location>
</feature>
<dbReference type="EMBL" id="CP012673">
    <property type="protein sequence ID" value="AUX46867.1"/>
    <property type="molecule type" value="Genomic_DNA"/>
</dbReference>
<dbReference type="InterPro" id="IPR036736">
    <property type="entry name" value="ACP-like_sf"/>
</dbReference>
<dbReference type="Gene3D" id="1.10.1200.10">
    <property type="entry name" value="ACP-like"/>
    <property type="match status" value="1"/>
</dbReference>
<reference evidence="4 5" key="1">
    <citation type="submission" date="2015-09" db="EMBL/GenBank/DDBJ databases">
        <title>Sorangium comparison.</title>
        <authorList>
            <person name="Zaburannyi N."/>
            <person name="Bunk B."/>
            <person name="Overmann J."/>
            <person name="Mueller R."/>
        </authorList>
    </citation>
    <scope>NUCLEOTIDE SEQUENCE [LARGE SCALE GENOMIC DNA]</scope>
    <source>
        <strain evidence="4 5">So ce26</strain>
    </source>
</reference>
<dbReference type="InterPro" id="IPR009081">
    <property type="entry name" value="PP-bd_ACP"/>
</dbReference>
<dbReference type="GO" id="GO:0009245">
    <property type="term" value="P:lipid A biosynthetic process"/>
    <property type="evidence" value="ECO:0007669"/>
    <property type="project" value="TreeGrafter"/>
</dbReference>
<evidence type="ECO:0000313" key="4">
    <source>
        <dbReference type="EMBL" id="AUX46867.1"/>
    </source>
</evidence>
<dbReference type="PROSITE" id="PS50075">
    <property type="entry name" value="CARRIER"/>
    <property type="match status" value="1"/>
</dbReference>
<sequence length="88" mass="9823">MTWTRETLRAEIIKLLEGHTTGEVKVTESSHLVADLSIDSLGVMEIVADMEDKFDLTIPDEVLREVDTVADVVKTIELRLKNEGRLSG</sequence>
<dbReference type="AlphaFoldDB" id="A0A2L0F5R8"/>
<name>A0A2L0F5R8_SORCE</name>